<dbReference type="FunFam" id="3.40.50.80:FF:000001">
    <property type="entry name" value="NADPH--cytochrome P450 reductase 1"/>
    <property type="match status" value="1"/>
</dbReference>
<proteinExistence type="inferred from homology"/>
<comment type="catalytic activity">
    <reaction evidence="18">
        <text>hydrogen sulfide + 3 NADP(+) + 3 H2O = sulfite + 3 NADPH + 4 H(+)</text>
        <dbReference type="Rhea" id="RHEA:13801"/>
        <dbReference type="ChEBI" id="CHEBI:15377"/>
        <dbReference type="ChEBI" id="CHEBI:15378"/>
        <dbReference type="ChEBI" id="CHEBI:17359"/>
        <dbReference type="ChEBI" id="CHEBI:29919"/>
        <dbReference type="ChEBI" id="CHEBI:57783"/>
        <dbReference type="ChEBI" id="CHEBI:58349"/>
        <dbReference type="EC" id="1.8.1.2"/>
    </reaction>
</comment>
<dbReference type="SUPFAM" id="SSF52343">
    <property type="entry name" value="Ferredoxin reductase-like, C-terminal NADP-linked domain"/>
    <property type="match status" value="1"/>
</dbReference>
<dbReference type="GO" id="GO:0043546">
    <property type="term" value="F:molybdopterin cofactor binding"/>
    <property type="evidence" value="ECO:0007669"/>
    <property type="project" value="InterPro"/>
</dbReference>
<evidence type="ECO:0000259" key="20">
    <source>
        <dbReference type="PROSITE" id="PS50902"/>
    </source>
</evidence>
<dbReference type="Proteomes" id="UP000622552">
    <property type="component" value="Unassembled WGS sequence"/>
</dbReference>
<name>A0A8J7GGR0_9ACTN</name>
<dbReference type="InterPro" id="IPR029039">
    <property type="entry name" value="Flavoprotein-like_sf"/>
</dbReference>
<dbReference type="InterPro" id="IPR001709">
    <property type="entry name" value="Flavoprot_Pyr_Nucl_cyt_Rdtase"/>
</dbReference>
<sequence length="1448" mass="155079">MKADSVRTVCSYCGVGCGIVLDIGRDVATGRRTVTKVSGDKDHPANFGRLCTKGSTSANMMAAPGRAATALIRAERGAEPTAADVDEAITTVAGRLRAILDEHGPDALSFYVSGQMSLEAQYLANKLAKGFVRTSQIESNSRLCMASAGSGYKLSLGADGPPGSYQDFHRADAFLVIGSNMADCHPILFLRMMDRVRSTGAKLIVVDPRRTATADKADLFLQIKPGTDLALLNGLLHLLVAGGHTDAAFIAEFTDGWEDMPAFLADYPPAKVAEVTGIPEADIRRAAEWIGGAGEWMSCWTMGLNQSTHGTWNTNALVNLHLATGAICRPGSGPFSLTGQPNAMGGREMGYMGPGLPGQRSVLVDAERAFVEDLWGVEAGTLRTEVGRGTVEMFERMAAGDIRACWIICTNPVASVANRRTVIAGLEAAELVITQDVFTETETNAYADVVLPATLWAESDGVMVNSERNLTLVQGVVDPPGQALPDWRLIARVACEMGFADAFTYTDAEEVFEELKRAWNPKTGWDLRGVSYQRLRETPVQWPAPSPETGDRNPIRYLNDGVSQTLLERDDGTRPRLVFPTATGRAQFFARPHLPAAELPDDDYPFVLNTGRLQHQWHTLTKTGKVAALNKLNPGPFVELHPDDAAAMAARDGDHIEVASRRGRAVLPAVVTDRVRPGNCFAPFHWNDLFGEYLSVNAVTNDAVDPISFQPEFKACAVALRVVPARAPGEPTGTGPTVPAQRPPTDAPVTTARSAATAHAVGPATASEATAQAVGLTTSQPGALSPAVGPATAVDALAALFGLTDLTGPTLGEQQRRYLTGYLSGLTLAPPGGVPTLPANAPFDPETARWVDGVLAGMFSRTASASEPVAVAFPDVAADRTAPAPDQATDRAATESASDQVADRTAPTRRLLLLWASQTGNAEDFAAAAAARITGAGHPATLLAMADTTPGQLTADTDALIVTSTFGDGDAPDNGADLWRGLNAPDAARLDGLRYSVLAFGDSSYEDFCGHGRRLDERLAELGATRLHPRVDCEPDYDEAAGQWLDQVTVALATVPDRRPVPVIAVAAAARPSAPAGYSKASPFATLLIGNRLLSLPGSHKEVRQFAFDTQGGELAYDVGDALGVWPANRAELVAEWLALTGLDPQEGVEVPDSGVIPLGEALRTRFDIARITPDLLRFVAESTGDRQLRRLLRPDNKGELAKWSWGRQAADVVGSFPVRASAAAWAGVLKRLQPRQYSISSSPLVHPGEVRLTVSVVRYTNDLGRDRAGVCSAYLADCADDGPVQVFVQRLPHFRPPADAATPMIMVGPGTGVAPFIGFLEDRRARGHTGPNWLFFGEQREATDFYYRDDLRAHLASGHLDRLDTAFSRDQRTAIYVQDRMREHGPRLWRWLQDGAHVYLCGGNRMAKDVDEALRGIVAAHGGMDEESAAAYVQQLASDRRYVRDVY</sequence>
<dbReference type="PANTHER" id="PTHR43105:SF9">
    <property type="entry name" value="NADPH-FE(3+) OXIDOREDUCTASE SUBUNIT ALPHA"/>
    <property type="match status" value="1"/>
</dbReference>
<feature type="domain" description="FAD-binding FR-type" evidence="21">
    <location>
        <begin position="1081"/>
        <end position="1298"/>
    </location>
</feature>
<dbReference type="PROSITE" id="PS51384">
    <property type="entry name" value="FAD_FR"/>
    <property type="match status" value="1"/>
</dbReference>
<evidence type="ECO:0000256" key="1">
    <source>
        <dbReference type="ARBA" id="ARBA00001917"/>
    </source>
</evidence>
<dbReference type="Gene3D" id="1.20.990.10">
    <property type="entry name" value="NADPH-cytochrome p450 Reductase, Chain A, domain 3"/>
    <property type="match status" value="1"/>
</dbReference>
<evidence type="ECO:0000256" key="11">
    <source>
        <dbReference type="ARBA" id="ARBA00022723"/>
    </source>
</evidence>
<dbReference type="PROSITE" id="PS51669">
    <property type="entry name" value="4FE4S_MOW_BIS_MGD"/>
    <property type="match status" value="1"/>
</dbReference>
<dbReference type="Pfam" id="PF01568">
    <property type="entry name" value="Molydop_binding"/>
    <property type="match status" value="1"/>
</dbReference>
<protein>
    <recommendedName>
        <fullName evidence="6">assimilatory sulfite reductase (NADPH)</fullName>
        <ecNumber evidence="6">1.8.1.2</ecNumber>
    </recommendedName>
</protein>
<dbReference type="Gene3D" id="2.40.30.10">
    <property type="entry name" value="Translation factors"/>
    <property type="match status" value="1"/>
</dbReference>
<dbReference type="Gene3D" id="3.40.50.740">
    <property type="match status" value="1"/>
</dbReference>
<dbReference type="EC" id="1.8.1.2" evidence="6"/>
<feature type="domain" description="Flavodoxin-like" evidence="20">
    <location>
        <begin position="911"/>
        <end position="1049"/>
    </location>
</feature>
<dbReference type="FunFam" id="2.40.40.20:FF:000005">
    <property type="entry name" value="Periplasmic nitrate reductase"/>
    <property type="match status" value="1"/>
</dbReference>
<dbReference type="InterPro" id="IPR039261">
    <property type="entry name" value="FNR_nucleotide-bd"/>
</dbReference>
<dbReference type="SUPFAM" id="SSF63380">
    <property type="entry name" value="Riboflavin synthase domain-like"/>
    <property type="match status" value="1"/>
</dbReference>
<evidence type="ECO:0000256" key="4">
    <source>
        <dbReference type="ARBA" id="ARBA00001974"/>
    </source>
</evidence>
<dbReference type="InterPro" id="IPR023173">
    <property type="entry name" value="NADPH_Cyt_P450_Rdtase_alpha"/>
</dbReference>
<dbReference type="InterPro" id="IPR009010">
    <property type="entry name" value="Asp_de-COase-like_dom_sf"/>
</dbReference>
<dbReference type="InterPro" id="IPR006963">
    <property type="entry name" value="Mopterin_OxRdtase_4Fe-4S_dom"/>
</dbReference>
<dbReference type="Pfam" id="PF00175">
    <property type="entry name" value="NAD_binding_1"/>
    <property type="match status" value="1"/>
</dbReference>
<organism evidence="23 24">
    <name type="scientific">Longispora fulva</name>
    <dbReference type="NCBI Taxonomy" id="619741"/>
    <lineage>
        <taxon>Bacteria</taxon>
        <taxon>Bacillati</taxon>
        <taxon>Actinomycetota</taxon>
        <taxon>Actinomycetes</taxon>
        <taxon>Micromonosporales</taxon>
        <taxon>Micromonosporaceae</taxon>
        <taxon>Longispora</taxon>
    </lineage>
</organism>
<dbReference type="Pfam" id="PF00258">
    <property type="entry name" value="Flavodoxin_1"/>
    <property type="match status" value="1"/>
</dbReference>
<dbReference type="InterPro" id="IPR006657">
    <property type="entry name" value="MoPterin_dinucl-bd_dom"/>
</dbReference>
<keyword evidence="10" id="KW-0288">FMN</keyword>
<keyword evidence="17" id="KW-0534">Nitrate assimilation</keyword>
<evidence type="ECO:0000313" key="24">
    <source>
        <dbReference type="Proteomes" id="UP000622552"/>
    </source>
</evidence>
<dbReference type="SUPFAM" id="SSF53706">
    <property type="entry name" value="Formate dehydrogenase/DMSO reductase, domains 1-3"/>
    <property type="match status" value="1"/>
</dbReference>
<dbReference type="Pfam" id="PF00384">
    <property type="entry name" value="Molybdopterin"/>
    <property type="match status" value="1"/>
</dbReference>
<dbReference type="InterPro" id="IPR041957">
    <property type="entry name" value="CT_Nitrate-R-NapA-like"/>
</dbReference>
<comment type="cofactor">
    <cofactor evidence="3">
        <name>[4Fe-4S] cluster</name>
        <dbReference type="ChEBI" id="CHEBI:49883"/>
    </cofactor>
</comment>
<keyword evidence="12" id="KW-0274">FAD</keyword>
<dbReference type="Gene3D" id="3.40.50.360">
    <property type="match status" value="1"/>
</dbReference>
<dbReference type="PROSITE" id="PS00551">
    <property type="entry name" value="MOLYBDOPTERIN_PROK_1"/>
    <property type="match status" value="1"/>
</dbReference>
<keyword evidence="24" id="KW-1185">Reference proteome</keyword>
<keyword evidence="11" id="KW-0479">Metal-binding</keyword>
<evidence type="ECO:0000256" key="10">
    <source>
        <dbReference type="ARBA" id="ARBA00022643"/>
    </source>
</evidence>
<dbReference type="PRINTS" id="PR00369">
    <property type="entry name" value="FLAVODOXIN"/>
</dbReference>
<comment type="cofactor">
    <cofactor evidence="4">
        <name>FAD</name>
        <dbReference type="ChEBI" id="CHEBI:57692"/>
    </cofactor>
</comment>
<dbReference type="Gene3D" id="2.20.25.90">
    <property type="entry name" value="ADC-like domains"/>
    <property type="match status" value="1"/>
</dbReference>
<comment type="cofactor">
    <cofactor evidence="2">
        <name>Mo-bis(molybdopterin guanine dinucleotide)</name>
        <dbReference type="ChEBI" id="CHEBI:60539"/>
    </cofactor>
</comment>
<keyword evidence="9" id="KW-0285">Flavoprotein</keyword>
<dbReference type="GO" id="GO:0010181">
    <property type="term" value="F:FMN binding"/>
    <property type="evidence" value="ECO:0007669"/>
    <property type="project" value="InterPro"/>
</dbReference>
<evidence type="ECO:0000256" key="16">
    <source>
        <dbReference type="ARBA" id="ARBA00023014"/>
    </source>
</evidence>
<dbReference type="GO" id="GO:0051539">
    <property type="term" value="F:4 iron, 4 sulfur cluster binding"/>
    <property type="evidence" value="ECO:0007669"/>
    <property type="project" value="UniProtKB-KW"/>
</dbReference>
<evidence type="ECO:0000256" key="8">
    <source>
        <dbReference type="ARBA" id="ARBA00022505"/>
    </source>
</evidence>
<evidence type="ECO:0000256" key="6">
    <source>
        <dbReference type="ARBA" id="ARBA00012604"/>
    </source>
</evidence>
<evidence type="ECO:0000256" key="19">
    <source>
        <dbReference type="SAM" id="MobiDB-lite"/>
    </source>
</evidence>
<evidence type="ECO:0000259" key="22">
    <source>
        <dbReference type="PROSITE" id="PS51669"/>
    </source>
</evidence>
<evidence type="ECO:0000256" key="9">
    <source>
        <dbReference type="ARBA" id="ARBA00022630"/>
    </source>
</evidence>
<evidence type="ECO:0000256" key="13">
    <source>
        <dbReference type="ARBA" id="ARBA00022857"/>
    </source>
</evidence>
<dbReference type="InterPro" id="IPR006656">
    <property type="entry name" value="Mopterin_OxRdtase"/>
</dbReference>
<evidence type="ECO:0000256" key="3">
    <source>
        <dbReference type="ARBA" id="ARBA00001966"/>
    </source>
</evidence>
<evidence type="ECO:0000256" key="12">
    <source>
        <dbReference type="ARBA" id="ARBA00022827"/>
    </source>
</evidence>
<dbReference type="PANTHER" id="PTHR43105">
    <property type="entry name" value="RESPIRATORY NITRATE REDUCTASE"/>
    <property type="match status" value="1"/>
</dbReference>
<comment type="cofactor">
    <cofactor evidence="1">
        <name>FMN</name>
        <dbReference type="ChEBI" id="CHEBI:58210"/>
    </cofactor>
</comment>
<feature type="domain" description="4Fe-4S Mo/W bis-MGD-type" evidence="22">
    <location>
        <begin position="3"/>
        <end position="65"/>
    </location>
</feature>
<dbReference type="InterPro" id="IPR017927">
    <property type="entry name" value="FAD-bd_FR_type"/>
</dbReference>
<dbReference type="InterPro" id="IPR001094">
    <property type="entry name" value="Flavdoxin-like"/>
</dbReference>
<evidence type="ECO:0000256" key="7">
    <source>
        <dbReference type="ARBA" id="ARBA00022485"/>
    </source>
</evidence>
<keyword evidence="7" id="KW-0004">4Fe-4S</keyword>
<evidence type="ECO:0000259" key="21">
    <source>
        <dbReference type="PROSITE" id="PS51384"/>
    </source>
</evidence>
<comment type="caution">
    <text evidence="23">The sequence shown here is derived from an EMBL/GenBank/DDBJ whole genome shotgun (WGS) entry which is preliminary data.</text>
</comment>
<feature type="compositionally biased region" description="Low complexity" evidence="19">
    <location>
        <begin position="727"/>
        <end position="740"/>
    </location>
</feature>
<evidence type="ECO:0000256" key="2">
    <source>
        <dbReference type="ARBA" id="ARBA00001942"/>
    </source>
</evidence>
<dbReference type="CDD" id="cd02791">
    <property type="entry name" value="MopB_CT_Nitrate-R-NapA-like"/>
    <property type="match status" value="1"/>
</dbReference>
<dbReference type="GO" id="GO:0046872">
    <property type="term" value="F:metal ion binding"/>
    <property type="evidence" value="ECO:0007669"/>
    <property type="project" value="UniProtKB-KW"/>
</dbReference>
<dbReference type="PRINTS" id="PR00371">
    <property type="entry name" value="FPNCR"/>
</dbReference>
<feature type="region of interest" description="Disordered" evidence="19">
    <location>
        <begin position="727"/>
        <end position="749"/>
    </location>
</feature>
<evidence type="ECO:0000313" key="23">
    <source>
        <dbReference type="EMBL" id="MBG6136775.1"/>
    </source>
</evidence>
<dbReference type="Gene3D" id="3.40.50.80">
    <property type="entry name" value="Nucleotide-binding domain of ferredoxin-NADP reductase (FNR) module"/>
    <property type="match status" value="1"/>
</dbReference>
<feature type="region of interest" description="Disordered" evidence="19">
    <location>
        <begin position="881"/>
        <end position="904"/>
    </location>
</feature>
<evidence type="ECO:0000256" key="14">
    <source>
        <dbReference type="ARBA" id="ARBA00023002"/>
    </source>
</evidence>
<dbReference type="SMART" id="SM00926">
    <property type="entry name" value="Molybdop_Fe4S4"/>
    <property type="match status" value="1"/>
</dbReference>
<evidence type="ECO:0000256" key="17">
    <source>
        <dbReference type="ARBA" id="ARBA00023063"/>
    </source>
</evidence>
<dbReference type="Pfam" id="PF04879">
    <property type="entry name" value="Molybdop_Fe4S4"/>
    <property type="match status" value="1"/>
</dbReference>
<comment type="similarity">
    <text evidence="5">Belongs to the prokaryotic molybdopterin-containing oxidoreductase family. NasA/NapA/NarB subfamily.</text>
</comment>
<accession>A0A8J7GGR0</accession>
<dbReference type="CDD" id="cd06199">
    <property type="entry name" value="SiR"/>
    <property type="match status" value="1"/>
</dbReference>
<dbReference type="InterPro" id="IPR027467">
    <property type="entry name" value="MopterinOxRdtase_cofactor_BS"/>
</dbReference>
<dbReference type="InterPro" id="IPR003097">
    <property type="entry name" value="CysJ-like_FAD-binding"/>
</dbReference>
<dbReference type="GO" id="GO:0042128">
    <property type="term" value="P:nitrate assimilation"/>
    <property type="evidence" value="ECO:0007669"/>
    <property type="project" value="UniProtKB-KW"/>
</dbReference>
<dbReference type="GO" id="GO:0004783">
    <property type="term" value="F:sulfite reductase (NADPH) activity"/>
    <property type="evidence" value="ECO:0007669"/>
    <property type="project" value="UniProtKB-EC"/>
</dbReference>
<keyword evidence="8" id="KW-0500">Molybdenum</keyword>
<keyword evidence="15" id="KW-0408">Iron</keyword>
<dbReference type="PROSITE" id="PS50902">
    <property type="entry name" value="FLAVODOXIN_LIKE"/>
    <property type="match status" value="1"/>
</dbReference>
<reference evidence="23" key="1">
    <citation type="submission" date="2020-11" db="EMBL/GenBank/DDBJ databases">
        <title>Sequencing the genomes of 1000 actinobacteria strains.</title>
        <authorList>
            <person name="Klenk H.-P."/>
        </authorList>
    </citation>
    <scope>NUCLEOTIDE SEQUENCE</scope>
    <source>
        <strain evidence="23">DSM 45356</strain>
    </source>
</reference>
<dbReference type="SUPFAM" id="SSF50692">
    <property type="entry name" value="ADC-like"/>
    <property type="match status" value="1"/>
</dbReference>
<dbReference type="CDD" id="cd02754">
    <property type="entry name" value="MopB_Nitrate-R-NapA-like"/>
    <property type="match status" value="1"/>
</dbReference>
<dbReference type="InterPro" id="IPR017938">
    <property type="entry name" value="Riboflavin_synthase-like_b-brl"/>
</dbReference>
<keyword evidence="13" id="KW-0521">NADP</keyword>
<dbReference type="InterPro" id="IPR008254">
    <property type="entry name" value="Flavodoxin/NO_synth"/>
</dbReference>
<evidence type="ECO:0000256" key="5">
    <source>
        <dbReference type="ARBA" id="ARBA00008747"/>
    </source>
</evidence>
<gene>
    <name evidence="23" type="ORF">IW245_002969</name>
</gene>
<evidence type="ECO:0000256" key="15">
    <source>
        <dbReference type="ARBA" id="ARBA00023004"/>
    </source>
</evidence>
<dbReference type="InterPro" id="IPR050123">
    <property type="entry name" value="Prok_molybdopt-oxidoreductase"/>
</dbReference>
<dbReference type="Gene3D" id="2.40.40.20">
    <property type="match status" value="1"/>
</dbReference>
<dbReference type="Pfam" id="PF00667">
    <property type="entry name" value="FAD_binding_1"/>
    <property type="match status" value="1"/>
</dbReference>
<evidence type="ECO:0000256" key="18">
    <source>
        <dbReference type="ARBA" id="ARBA00052219"/>
    </source>
</evidence>
<dbReference type="SUPFAM" id="SSF52218">
    <property type="entry name" value="Flavoproteins"/>
    <property type="match status" value="1"/>
</dbReference>
<keyword evidence="16" id="KW-0411">Iron-sulfur</keyword>
<dbReference type="GO" id="GO:0016020">
    <property type="term" value="C:membrane"/>
    <property type="evidence" value="ECO:0007669"/>
    <property type="project" value="TreeGrafter"/>
</dbReference>
<dbReference type="Gene3D" id="3.40.228.10">
    <property type="entry name" value="Dimethylsulfoxide Reductase, domain 2"/>
    <property type="match status" value="1"/>
</dbReference>
<keyword evidence="14" id="KW-0560">Oxidoreductase</keyword>
<dbReference type="InterPro" id="IPR001433">
    <property type="entry name" value="OxRdtase_FAD/NAD-bd"/>
</dbReference>
<dbReference type="RefSeq" id="WP_197003706.1">
    <property type="nucleotide sequence ID" value="NZ_BONS01000016.1"/>
</dbReference>
<dbReference type="EMBL" id="JADOUF010000001">
    <property type="protein sequence ID" value="MBG6136775.1"/>
    <property type="molecule type" value="Genomic_DNA"/>
</dbReference>